<dbReference type="Proteomes" id="UP000595847">
    <property type="component" value="Chromosome"/>
</dbReference>
<feature type="domain" description="YgxA-like helix-turn-helix" evidence="2">
    <location>
        <begin position="224"/>
        <end position="268"/>
    </location>
</feature>
<dbReference type="KEGG" id="bcop:JD108_18160"/>
<evidence type="ECO:0000259" key="3">
    <source>
        <dbReference type="Pfam" id="PF22339"/>
    </source>
</evidence>
<evidence type="ECO:0000259" key="2">
    <source>
        <dbReference type="Pfam" id="PF18576"/>
    </source>
</evidence>
<evidence type="ECO:0000313" key="4">
    <source>
        <dbReference type="EMBL" id="QQE73769.1"/>
    </source>
</evidence>
<dbReference type="Pfam" id="PF18576">
    <property type="entry name" value="HTH_52"/>
    <property type="match status" value="1"/>
</dbReference>
<proteinExistence type="predicted"/>
<organism evidence="4 6">
    <name type="scientific">Brevibacillus composti</name>
    <dbReference type="NCBI Taxonomy" id="2796470"/>
    <lineage>
        <taxon>Bacteria</taxon>
        <taxon>Bacillati</taxon>
        <taxon>Bacillota</taxon>
        <taxon>Bacilli</taxon>
        <taxon>Bacillales</taxon>
        <taxon>Paenibacillaceae</taxon>
        <taxon>Brevibacillus</taxon>
    </lineage>
</organism>
<gene>
    <name evidence="4" type="ORF">JD108_18160</name>
    <name evidence="5" type="ORF">KDJ56_18100</name>
</gene>
<dbReference type="Proteomes" id="UP000677234">
    <property type="component" value="Chromosome"/>
</dbReference>
<evidence type="ECO:0000313" key="6">
    <source>
        <dbReference type="Proteomes" id="UP000595847"/>
    </source>
</evidence>
<evidence type="ECO:0000259" key="1">
    <source>
        <dbReference type="Pfam" id="PF14540"/>
    </source>
</evidence>
<sequence length="289" mass="34063">MGIEAHKQFLQTWQSRQDVQAVVALPEHIKIPPFHEKAAYLVVVNSSEDHPAVRQLLTKEEVILEQQVSVWELEKGIIHGLDENLVTWIQHGEVVWDKDNYIVRLKQRLHRAPESLRKRMLCREYSRLLHAFQATRDFLQEGMILDAYHALLKALYAWAKWIVYHAGEQPEYAIWKQVKQLDPSLYKLYEELTLNHEELEKRVELILLPMEFFLSSRMKESVRYLIEVMETRRGPWKLYELAEHASIAKYGIETSLLIEKMVQRSLVQETVCSLSGDQQSREIGYFPVK</sequence>
<dbReference type="EMBL" id="CP066308">
    <property type="protein sequence ID" value="QQE73769.1"/>
    <property type="molecule type" value="Genomic_DNA"/>
</dbReference>
<dbReference type="Pfam" id="PF22339">
    <property type="entry name" value="YgxA-like_sub_bind"/>
    <property type="match status" value="1"/>
</dbReference>
<evidence type="ECO:0000313" key="7">
    <source>
        <dbReference type="Proteomes" id="UP000677234"/>
    </source>
</evidence>
<feature type="domain" description="Nucleotidyltransferase-like" evidence="1">
    <location>
        <begin position="7"/>
        <end position="117"/>
    </location>
</feature>
<dbReference type="InterPro" id="IPR041143">
    <property type="entry name" value="YgxA_HTH"/>
</dbReference>
<dbReference type="AlphaFoldDB" id="A0A7T5JN36"/>
<feature type="domain" description="YgxA-like substrate binding" evidence="3">
    <location>
        <begin position="124"/>
        <end position="217"/>
    </location>
</feature>
<dbReference type="InterPro" id="IPR029348">
    <property type="entry name" value="NTF-like"/>
</dbReference>
<dbReference type="Gene3D" id="1.20.120.330">
    <property type="entry name" value="Nucleotidyltransferases domain 2"/>
    <property type="match status" value="1"/>
</dbReference>
<dbReference type="Gene3D" id="3.30.460.10">
    <property type="entry name" value="Beta Polymerase, domain 2"/>
    <property type="match status" value="1"/>
</dbReference>
<dbReference type="EMBL" id="CP073708">
    <property type="protein sequence ID" value="QUO40852.1"/>
    <property type="molecule type" value="Genomic_DNA"/>
</dbReference>
<dbReference type="Pfam" id="PF14540">
    <property type="entry name" value="NTF-like"/>
    <property type="match status" value="1"/>
</dbReference>
<reference evidence="4 6" key="1">
    <citation type="submission" date="2020-12" db="EMBL/GenBank/DDBJ databases">
        <title>strain FJAT-54423T represents a novel species of the genus Brevibacillus.</title>
        <authorList>
            <person name="Tang R."/>
        </authorList>
    </citation>
    <scope>NUCLEOTIDE SEQUENCE [LARGE SCALE GENOMIC DNA]</scope>
    <source>
        <strain evidence="4 6">FJAT-54423</strain>
    </source>
</reference>
<dbReference type="InterPro" id="IPR054515">
    <property type="entry name" value="YgxA-like_substrate-bd"/>
</dbReference>
<accession>A0A7T5JN36</accession>
<evidence type="ECO:0008006" key="8">
    <source>
        <dbReference type="Google" id="ProtNLM"/>
    </source>
</evidence>
<name>A0A7T5JN36_9BACL</name>
<keyword evidence="7" id="KW-1185">Reference proteome</keyword>
<protein>
    <recommendedName>
        <fullName evidence="8">Nucleotidyltransferase-like domain-containing protein</fullName>
    </recommendedName>
</protein>
<dbReference type="InterPro" id="IPR043519">
    <property type="entry name" value="NT_sf"/>
</dbReference>
<evidence type="ECO:0000313" key="5">
    <source>
        <dbReference type="EMBL" id="QUO40852.1"/>
    </source>
</evidence>
<dbReference type="RefSeq" id="WP_198827369.1">
    <property type="nucleotide sequence ID" value="NZ_CP073708.1"/>
</dbReference>
<reference evidence="5" key="2">
    <citation type="submission" date="2021-04" db="EMBL/GenBank/DDBJ databases">
        <title>Brevibacillus composti FJAT-54423, complete genome.</title>
        <authorList>
            <person name="Tang R."/>
        </authorList>
    </citation>
    <scope>NUCLEOTIDE SEQUENCE</scope>
    <source>
        <strain evidence="5">FJAT-54424</strain>
    </source>
</reference>